<protein>
    <submittedName>
        <fullName evidence="1">Uncharacterized protein</fullName>
    </submittedName>
</protein>
<dbReference type="AntiFam" id="ANF00220">
    <property type="entry name" value="Shadow ORF (opposite fdxA)"/>
</dbReference>
<organism evidence="1 2">
    <name type="scientific">Candidatus Filomicrobium marinum</name>
    <dbReference type="NCBI Taxonomy" id="1608628"/>
    <lineage>
        <taxon>Bacteria</taxon>
        <taxon>Pseudomonadati</taxon>
        <taxon>Pseudomonadota</taxon>
        <taxon>Alphaproteobacteria</taxon>
        <taxon>Hyphomicrobiales</taxon>
        <taxon>Hyphomicrobiaceae</taxon>
        <taxon>Filomicrobium</taxon>
    </lineage>
</organism>
<evidence type="ECO:0000313" key="1">
    <source>
        <dbReference type="EMBL" id="CPR19335.1"/>
    </source>
</evidence>
<keyword evidence="2" id="KW-1185">Reference proteome</keyword>
<accession>A0A0D6JFC3</accession>
<dbReference type="AlphaFoldDB" id="A0A0D6JFC3"/>
<evidence type="ECO:0000313" key="2">
    <source>
        <dbReference type="Proteomes" id="UP000033187"/>
    </source>
</evidence>
<proteinExistence type="predicted"/>
<dbReference type="KEGG" id="fil:BN1229_v1_2116"/>
<gene>
    <name evidence="1" type="ORF">YBN1229_v1_2116</name>
</gene>
<dbReference type="Proteomes" id="UP000033187">
    <property type="component" value="Chromosome 1"/>
</dbReference>
<dbReference type="EMBL" id="LN829119">
    <property type="protein sequence ID" value="CPR19335.1"/>
    <property type="molecule type" value="Genomic_DNA"/>
</dbReference>
<name>A0A0D6JFC3_9HYPH</name>
<reference evidence="2" key="1">
    <citation type="submission" date="2015-02" db="EMBL/GenBank/DDBJ databases">
        <authorList>
            <person name="Chooi Y.-H."/>
        </authorList>
    </citation>
    <scope>NUCLEOTIDE SEQUENCE [LARGE SCALE GENOMIC DNA]</scope>
    <source>
        <strain evidence="2">strain Y</strain>
    </source>
</reference>
<sequence length="93" mass="10190">MLRGGWIVVWKDCFSGALGDTDAAIYALVGIDDEHVLALVEAIDGTDLYAIRVLTLDAIFGDDIGHLILPPRMGRRVCAQTGPLKMPIRYIFC</sequence>
<dbReference type="KEGG" id="fiy:BN1229_v1_2116"/>